<protein>
    <submittedName>
        <fullName evidence="1">1500_t:CDS:1</fullName>
    </submittedName>
</protein>
<organism evidence="1 2">
    <name type="scientific">Dentiscutata erythropus</name>
    <dbReference type="NCBI Taxonomy" id="1348616"/>
    <lineage>
        <taxon>Eukaryota</taxon>
        <taxon>Fungi</taxon>
        <taxon>Fungi incertae sedis</taxon>
        <taxon>Mucoromycota</taxon>
        <taxon>Glomeromycotina</taxon>
        <taxon>Glomeromycetes</taxon>
        <taxon>Diversisporales</taxon>
        <taxon>Gigasporaceae</taxon>
        <taxon>Dentiscutata</taxon>
    </lineage>
</organism>
<proteinExistence type="predicted"/>
<accession>A0A9N8WMS4</accession>
<dbReference type="EMBL" id="CAJVPY010000740">
    <property type="protein sequence ID" value="CAG8489870.1"/>
    <property type="molecule type" value="Genomic_DNA"/>
</dbReference>
<dbReference type="AlphaFoldDB" id="A0A9N8WMS4"/>
<name>A0A9N8WMS4_9GLOM</name>
<evidence type="ECO:0000313" key="2">
    <source>
        <dbReference type="Proteomes" id="UP000789405"/>
    </source>
</evidence>
<comment type="caution">
    <text evidence="1">The sequence shown here is derived from an EMBL/GenBank/DDBJ whole genome shotgun (WGS) entry which is preliminary data.</text>
</comment>
<reference evidence="1" key="1">
    <citation type="submission" date="2021-06" db="EMBL/GenBank/DDBJ databases">
        <authorList>
            <person name="Kallberg Y."/>
            <person name="Tangrot J."/>
            <person name="Rosling A."/>
        </authorList>
    </citation>
    <scope>NUCLEOTIDE SEQUENCE</scope>
    <source>
        <strain evidence="1">MA453B</strain>
    </source>
</reference>
<keyword evidence="2" id="KW-1185">Reference proteome</keyword>
<dbReference type="OrthoDB" id="203796at2759"/>
<sequence length="179" mass="20586">MSDRSKVSNVQNRDSLNSTNLHVIEEMLSSNNSTSESTSSIMNLIFVSFVSSVGELRAYPNENKPDMGFMDVLEEYIHRDSGLKSIEMHKIVYWDYSYLTQSIVSIIRDQGYQHEIRITYLQRNQFIVRSNAGVLRLLPNARLNDSRDLLIFKVASRVHEVNVGAYTTCEVVLHSREHN</sequence>
<evidence type="ECO:0000313" key="1">
    <source>
        <dbReference type="EMBL" id="CAG8489870.1"/>
    </source>
</evidence>
<dbReference type="Proteomes" id="UP000789405">
    <property type="component" value="Unassembled WGS sequence"/>
</dbReference>
<gene>
    <name evidence="1" type="ORF">DERYTH_LOCUS2359</name>
</gene>